<keyword evidence="5" id="KW-1185">Reference proteome</keyword>
<dbReference type="SUPFAM" id="SSF49265">
    <property type="entry name" value="Fibronectin type III"/>
    <property type="match status" value="5"/>
</dbReference>
<dbReference type="Proteomes" id="UP000198648">
    <property type="component" value="Unassembled WGS sequence"/>
</dbReference>
<dbReference type="Pfam" id="PF20009">
    <property type="entry name" value="GEVED"/>
    <property type="match status" value="1"/>
</dbReference>
<evidence type="ECO:0000256" key="1">
    <source>
        <dbReference type="ARBA" id="ARBA00022729"/>
    </source>
</evidence>
<dbReference type="InterPro" id="IPR003961">
    <property type="entry name" value="FN3_dom"/>
</dbReference>
<feature type="domain" description="Fibronectin type-III" evidence="3">
    <location>
        <begin position="217"/>
        <end position="307"/>
    </location>
</feature>
<sequence>MKKIIFLICLLFAFTQINAQTWTINSCSAELGGNTYGPMNSVSSANATNRTATIYPASQVGALTGKLLTSMYFKRTNATLTMAGTPNFKIYLKEVSMSDWGSAALDWATAITGATLVYDNNPAAIVGSTVGWKSFPLTGSFTYSGTQNLAVFMEYQNTTASSTISWSYEYTAPCITTSNNNTTKYLNNTSGTYPTSLTSSNYRRPMIGFDFPVSCPTPTVLTTSGITSNSVNINWTPGGSETEWAYVVQPQGTGYPTGAGTQIFAAPPYTAGGLNPATNYEVYVRANCAPGDSSIWLGPVNFTTLCSPITTLPHLEPFATFLPSICWFNRTGGDLTTGPTSTTGSGWVADGFGNVGSTGAVKNEIWATGANDWLISPEITIPAVGYELKFDAAATQWNGTIVPTTPWETDDSIEVLVSSTGLTNWTVLHTYNDTNQPSNMGTSLSLDLDAYAGQTIRLAFRAIEGGTNGLADIDFSIDNFQVRLTPTCPDVTGLTIGNISGTTADTSWGDASGNGALGYEYAITTSATPPASGTATTLTYYAASGLTPLTTYYLHVRAECAGSTYGNWSTSTFTTGCAAITTLPYLEPFATFLPSVCWFNRTGGDITTGPTSTTGSGWVADGLGNVGTTGAVRNEIWTTGANDWLISPQVTIPTTGYELRFVAAATQFGTTNVPTNVWETDDFIEVLVSSTGLTNWTVLHTYNDTNQPATTATPLTLDLDAYAGQTIRLAFRAVEGATNGSADIDFSIDDFEIRLSPSCPDINGLTVGNITGTTADTSWSDASGNGAVGYEYAITATATPPASGTATTLTYYAATGLSPLTTYYLHVRATCAGSTYGVWVTTSFTTGCSPVTVFPHLEPFATYLPSVCWSEADNGDLTAGPATISATASSWLADGFANVGTTGAARITIDGAVDNDWILSPQFTIPATGYELKFKAAANQSGGTVAPTTAWETDDFVEVLVSTTGTNNWSVLYTYNDTNVPSNTGSLKIIDLDAFAGQTVRFAYRAFEGTSNGAASIDFFIDDFQVRQSPACADQTGLVVSGMTFTTANTSWDDLSGSGVTGYEYAVTTSATPPASGTPTTNTYYLATGLTGQTVYYLHVRTDCGSGNYGVWSTLSFFTGYCTPSSSGSASYISNFTTTGGSQNISNLASGFTTGGYLNATSQFVEGYATSAFSFNGTIVGGTVGFAIWIDWNNDLILNNATEKVFNTTAYGNGPFTGTITIPAGTPIGNYRMRVATDFNSSNPSNPCAAVTRGEFEDYTVSVIAQPACLPPSPSSSNVTSASADLNWAAVASATLGYEYVLDNVATDPAGSGTSITPNTYSASGLTGSTTYYFHVRSVCGAGVYSTWSTINFTTLPTPPVNDNLCNATALTLGTPTGITQTLVGATAQTSEPVPACFNSGINGSVWYSFIAPTSGTVEVTTDFAGGTLGSGDTEIAVYAGTGVTCSDLTTLAANLGCDQDGGTTVGFSSFISVAALTPGNTYYVQVDRWGTATAGTFGIQVSEVLGSSTFDTSNFVAYPNPVKDILNLSYNSAITKVSVVNLLGQEVLNNNVNGNDIQVNMSTLSAGAYIVNITADDIIHTIKVIKE</sequence>
<dbReference type="InterPro" id="IPR045474">
    <property type="entry name" value="GEVED"/>
</dbReference>
<keyword evidence="1 2" id="KW-0732">Signal</keyword>
<accession>A0A1H9DAW8</accession>
<protein>
    <submittedName>
        <fullName evidence="4">Por secretion system C-terminal sorting domain-containing protein</fullName>
    </submittedName>
</protein>
<name>A0A1H9DAW8_9FLAO</name>
<evidence type="ECO:0000313" key="4">
    <source>
        <dbReference type="EMBL" id="SEQ10457.1"/>
    </source>
</evidence>
<feature type="domain" description="Fibronectin type-III" evidence="3">
    <location>
        <begin position="1034"/>
        <end position="1126"/>
    </location>
</feature>
<dbReference type="Pfam" id="PF00041">
    <property type="entry name" value="fn3"/>
    <property type="match status" value="1"/>
</dbReference>
<dbReference type="NCBIfam" id="NF038128">
    <property type="entry name" value="choice_anch_J"/>
    <property type="match status" value="3"/>
</dbReference>
<evidence type="ECO:0000313" key="5">
    <source>
        <dbReference type="Proteomes" id="UP000198648"/>
    </source>
</evidence>
<dbReference type="SMART" id="SM00060">
    <property type="entry name" value="FN3"/>
    <property type="match status" value="5"/>
</dbReference>
<feature type="domain" description="Fibronectin type-III" evidence="3">
    <location>
        <begin position="1270"/>
        <end position="1361"/>
    </location>
</feature>
<dbReference type="InterPro" id="IPR036116">
    <property type="entry name" value="FN3_sf"/>
</dbReference>
<reference evidence="4 5" key="1">
    <citation type="submission" date="2016-10" db="EMBL/GenBank/DDBJ databases">
        <authorList>
            <person name="de Groot N.N."/>
        </authorList>
    </citation>
    <scope>NUCLEOTIDE SEQUENCE [LARGE SCALE GENOMIC DNA]</scope>
    <source>
        <strain evidence="4 5">DSM 27078</strain>
    </source>
</reference>
<dbReference type="InterPro" id="IPR013783">
    <property type="entry name" value="Ig-like_fold"/>
</dbReference>
<evidence type="ECO:0000259" key="3">
    <source>
        <dbReference type="PROSITE" id="PS50853"/>
    </source>
</evidence>
<dbReference type="Gene3D" id="2.60.120.200">
    <property type="match status" value="3"/>
</dbReference>
<proteinExistence type="predicted"/>
<dbReference type="STRING" id="1299341.SAMN05444005_106130"/>
<dbReference type="OrthoDB" id="869215at2"/>
<feature type="signal peptide" evidence="2">
    <location>
        <begin position="1"/>
        <end position="19"/>
    </location>
</feature>
<feature type="chain" id="PRO_5011680541" evidence="2">
    <location>
        <begin position="20"/>
        <end position="1588"/>
    </location>
</feature>
<dbReference type="PROSITE" id="PS50853">
    <property type="entry name" value="FN3"/>
    <property type="match status" value="3"/>
</dbReference>
<evidence type="ECO:0000256" key="2">
    <source>
        <dbReference type="SAM" id="SignalP"/>
    </source>
</evidence>
<dbReference type="Gene3D" id="2.60.40.10">
    <property type="entry name" value="Immunoglobulins"/>
    <property type="match status" value="5"/>
</dbReference>
<organism evidence="4 5">
    <name type="scientific">Flavobacterium urocaniciphilum</name>
    <dbReference type="NCBI Taxonomy" id="1299341"/>
    <lineage>
        <taxon>Bacteria</taxon>
        <taxon>Pseudomonadati</taxon>
        <taxon>Bacteroidota</taxon>
        <taxon>Flavobacteriia</taxon>
        <taxon>Flavobacteriales</taxon>
        <taxon>Flavobacteriaceae</taxon>
        <taxon>Flavobacterium</taxon>
    </lineage>
</organism>
<dbReference type="CDD" id="cd00063">
    <property type="entry name" value="FN3"/>
    <property type="match status" value="2"/>
</dbReference>
<dbReference type="Pfam" id="PF18962">
    <property type="entry name" value="Por_Secre_tail"/>
    <property type="match status" value="1"/>
</dbReference>
<dbReference type="InterPro" id="IPR026444">
    <property type="entry name" value="Secre_tail"/>
</dbReference>
<dbReference type="NCBIfam" id="TIGR04183">
    <property type="entry name" value="Por_Secre_tail"/>
    <property type="match status" value="1"/>
</dbReference>
<gene>
    <name evidence="4" type="ORF">SAMN05444005_106130</name>
</gene>
<dbReference type="EMBL" id="FOEI01000006">
    <property type="protein sequence ID" value="SEQ10457.1"/>
    <property type="molecule type" value="Genomic_DNA"/>
</dbReference>
<dbReference type="RefSeq" id="WP_091469118.1">
    <property type="nucleotide sequence ID" value="NZ_FOEI01000006.1"/>
</dbReference>